<sequence length="116" mass="13645">MPRFKKRQYTSEKVGQLDKRLTLYTTDDISDDGWSNTSETEVGKVWAELIDNRSVDYNATIQTGTNNLLQFRIRYKSGITTDMSVRYKGEAYDIKNILEADERQKYMYLVIERKTL</sequence>
<dbReference type="RefSeq" id="WP_254249716.1">
    <property type="nucleotide sequence ID" value="NZ_CP073809.1"/>
</dbReference>
<reference evidence="1" key="1">
    <citation type="submission" date="2021-04" db="EMBL/GenBank/DDBJ databases">
        <title>Complete Genome Sequences of Macrococcus spp. from dog and cattle.</title>
        <authorList>
            <person name="Schwendener S."/>
            <person name="Perreten V."/>
        </authorList>
    </citation>
    <scope>NUCLEOTIDE SEQUENCE</scope>
    <source>
        <strain evidence="1">Epi0143-OL</strain>
    </source>
</reference>
<dbReference type="Gene3D" id="2.40.10.270">
    <property type="entry name" value="Bacteriophage SPP1 head-tail adaptor protein"/>
    <property type="match status" value="1"/>
</dbReference>
<evidence type="ECO:0000313" key="2">
    <source>
        <dbReference type="Proteomes" id="UP001057381"/>
    </source>
</evidence>
<dbReference type="AlphaFoldDB" id="A0A9Q9BUQ6"/>
<dbReference type="InterPro" id="IPR038666">
    <property type="entry name" value="SSP1_head-tail_sf"/>
</dbReference>
<organism evidence="1 2">
    <name type="scientific">Macrococcus equipercicus</name>
    <dbReference type="NCBI Taxonomy" id="69967"/>
    <lineage>
        <taxon>Bacteria</taxon>
        <taxon>Bacillati</taxon>
        <taxon>Bacillota</taxon>
        <taxon>Bacilli</taxon>
        <taxon>Bacillales</taxon>
        <taxon>Staphylococcaceae</taxon>
        <taxon>Macrococcus</taxon>
    </lineage>
</organism>
<proteinExistence type="predicted"/>
<name>A0A9Q9BUQ6_9STAP</name>
<dbReference type="Proteomes" id="UP001057381">
    <property type="component" value="Chromosome"/>
</dbReference>
<protein>
    <submittedName>
        <fullName evidence="1">Phage head closure protein</fullName>
    </submittedName>
</protein>
<evidence type="ECO:0000313" key="1">
    <source>
        <dbReference type="EMBL" id="UTH13298.1"/>
    </source>
</evidence>
<accession>A0A9Q9BUQ6</accession>
<dbReference type="Pfam" id="PF05521">
    <property type="entry name" value="Phage_HCP"/>
    <property type="match status" value="1"/>
</dbReference>
<gene>
    <name evidence="1" type="ORF">KFV11_08490</name>
</gene>
<dbReference type="InterPro" id="IPR008767">
    <property type="entry name" value="Phage_SPP1_head-tail_adaptor"/>
</dbReference>
<dbReference type="NCBIfam" id="TIGR01563">
    <property type="entry name" value="gp16_SPP1"/>
    <property type="match status" value="1"/>
</dbReference>
<dbReference type="KEGG" id="mequ:KFV11_08490"/>
<dbReference type="EMBL" id="CP073809">
    <property type="protein sequence ID" value="UTH13298.1"/>
    <property type="molecule type" value="Genomic_DNA"/>
</dbReference>